<evidence type="ECO:0000313" key="2">
    <source>
        <dbReference type="Proteomes" id="UP001500620"/>
    </source>
</evidence>
<sequence length="115" mass="11791">MNIPASNLDAGRMTAQGLLDRLHRRIGAAGLAAAAVIPSLSAQVDQHAAEVRDLLGVRGRRPTLAALASYADGLLDGATDRGWQAPQHDLAGWVGADGVTVRLVALCGLADSAMA</sequence>
<dbReference type="RefSeq" id="WP_345121481.1">
    <property type="nucleotide sequence ID" value="NZ_BAABAT010000002.1"/>
</dbReference>
<dbReference type="Proteomes" id="UP001500620">
    <property type="component" value="Unassembled WGS sequence"/>
</dbReference>
<reference evidence="2" key="1">
    <citation type="journal article" date="2019" name="Int. J. Syst. Evol. Microbiol.">
        <title>The Global Catalogue of Microorganisms (GCM) 10K type strain sequencing project: providing services to taxonomists for standard genome sequencing and annotation.</title>
        <authorList>
            <consortium name="The Broad Institute Genomics Platform"/>
            <consortium name="The Broad Institute Genome Sequencing Center for Infectious Disease"/>
            <person name="Wu L."/>
            <person name="Ma J."/>
        </authorList>
    </citation>
    <scope>NUCLEOTIDE SEQUENCE [LARGE SCALE GENOMIC DNA]</scope>
    <source>
        <strain evidence="2">JCM 17441</strain>
    </source>
</reference>
<dbReference type="Pfam" id="PF19939">
    <property type="entry name" value="DUF6401"/>
    <property type="match status" value="1"/>
</dbReference>
<comment type="caution">
    <text evidence="1">The sequence shown here is derived from an EMBL/GenBank/DDBJ whole genome shotgun (WGS) entry which is preliminary data.</text>
</comment>
<proteinExistence type="predicted"/>
<accession>A0ABP8CYI5</accession>
<dbReference type="InterPro" id="IPR045647">
    <property type="entry name" value="DUF6401"/>
</dbReference>
<evidence type="ECO:0000313" key="1">
    <source>
        <dbReference type="EMBL" id="GAA4244718.1"/>
    </source>
</evidence>
<dbReference type="EMBL" id="BAABAT010000002">
    <property type="protein sequence ID" value="GAA4244718.1"/>
    <property type="molecule type" value="Genomic_DNA"/>
</dbReference>
<organism evidence="1 2">
    <name type="scientific">Dactylosporangium darangshiense</name>
    <dbReference type="NCBI Taxonomy" id="579108"/>
    <lineage>
        <taxon>Bacteria</taxon>
        <taxon>Bacillati</taxon>
        <taxon>Actinomycetota</taxon>
        <taxon>Actinomycetes</taxon>
        <taxon>Micromonosporales</taxon>
        <taxon>Micromonosporaceae</taxon>
        <taxon>Dactylosporangium</taxon>
    </lineage>
</organism>
<keyword evidence="2" id="KW-1185">Reference proteome</keyword>
<evidence type="ECO:0008006" key="3">
    <source>
        <dbReference type="Google" id="ProtNLM"/>
    </source>
</evidence>
<gene>
    <name evidence="1" type="ORF">GCM10022255_008870</name>
</gene>
<protein>
    <recommendedName>
        <fullName evidence="3">DUF2384 domain-containing protein</fullName>
    </recommendedName>
</protein>
<name>A0ABP8CYI5_9ACTN</name>